<dbReference type="PANTHER" id="PTHR43308:SF1">
    <property type="entry name" value="OUTER MEMBRANE PROTEIN ALPHA"/>
    <property type="match status" value="1"/>
</dbReference>
<feature type="signal peptide" evidence="1">
    <location>
        <begin position="1"/>
        <end position="23"/>
    </location>
</feature>
<sequence length="204" mass="21949">MLKKKFAAMAAALVIGISANAMAAQYKDLPQGHWAYDKVIALTDEGILHQGSDGLFKGDSNLTRYDFAYMVGSVLEKSGGQAKKATFKDVPASHWAADKISMTAGYEVLSGYGDGTFRGDKAMTRMEIALSLHKLLHIFGKEHSAASVSFSDVPQAHWAYEAVSDVCGKDIMSGYGDGTFRGDGHMTKNEAAIVMVAFLNALQK</sequence>
<feature type="domain" description="SLH" evidence="2">
    <location>
        <begin position="22"/>
        <end position="82"/>
    </location>
</feature>
<dbReference type="EMBL" id="FRBC01000003">
    <property type="protein sequence ID" value="SHK37472.1"/>
    <property type="molecule type" value="Genomic_DNA"/>
</dbReference>
<evidence type="ECO:0000313" key="4">
    <source>
        <dbReference type="Proteomes" id="UP000184263"/>
    </source>
</evidence>
<evidence type="ECO:0000259" key="2">
    <source>
        <dbReference type="PROSITE" id="PS51272"/>
    </source>
</evidence>
<accession>A0A1M6RY52</accession>
<reference evidence="3 4" key="1">
    <citation type="submission" date="2016-11" db="EMBL/GenBank/DDBJ databases">
        <authorList>
            <person name="Jaros S."/>
            <person name="Januszkiewicz K."/>
            <person name="Wedrychowicz H."/>
        </authorList>
    </citation>
    <scope>NUCLEOTIDE SEQUENCE [LARGE SCALE GENOMIC DNA]</scope>
    <source>
        <strain evidence="3 4">HD4</strain>
    </source>
</reference>
<dbReference type="OrthoDB" id="5845122at2"/>
<dbReference type="PROSITE" id="PS51272">
    <property type="entry name" value="SLH"/>
    <property type="match status" value="3"/>
</dbReference>
<dbReference type="InterPro" id="IPR051465">
    <property type="entry name" value="Cell_Envelope_Struct_Comp"/>
</dbReference>
<gene>
    <name evidence="3" type="ORF">SAMN05216582_10317</name>
</gene>
<organism evidence="3 4">
    <name type="scientific">Selenomonas ruminantium</name>
    <dbReference type="NCBI Taxonomy" id="971"/>
    <lineage>
        <taxon>Bacteria</taxon>
        <taxon>Bacillati</taxon>
        <taxon>Bacillota</taxon>
        <taxon>Negativicutes</taxon>
        <taxon>Selenomonadales</taxon>
        <taxon>Selenomonadaceae</taxon>
        <taxon>Selenomonas</taxon>
    </lineage>
</organism>
<keyword evidence="1" id="KW-0732">Signal</keyword>
<feature type="chain" id="PRO_5009920718" evidence="1">
    <location>
        <begin position="24"/>
        <end position="204"/>
    </location>
</feature>
<dbReference type="InterPro" id="IPR001119">
    <property type="entry name" value="SLH_dom"/>
</dbReference>
<dbReference type="AlphaFoldDB" id="A0A1M6RY52"/>
<dbReference type="Pfam" id="PF00395">
    <property type="entry name" value="SLH"/>
    <property type="match status" value="3"/>
</dbReference>
<dbReference type="PANTHER" id="PTHR43308">
    <property type="entry name" value="OUTER MEMBRANE PROTEIN ALPHA-RELATED"/>
    <property type="match status" value="1"/>
</dbReference>
<evidence type="ECO:0000313" key="3">
    <source>
        <dbReference type="EMBL" id="SHK37472.1"/>
    </source>
</evidence>
<proteinExistence type="predicted"/>
<evidence type="ECO:0000256" key="1">
    <source>
        <dbReference type="SAM" id="SignalP"/>
    </source>
</evidence>
<name>A0A1M6RY52_SELRU</name>
<dbReference type="Proteomes" id="UP000184263">
    <property type="component" value="Unassembled WGS sequence"/>
</dbReference>
<feature type="domain" description="SLH" evidence="2">
    <location>
        <begin position="146"/>
        <end position="204"/>
    </location>
</feature>
<feature type="domain" description="SLH" evidence="2">
    <location>
        <begin position="83"/>
        <end position="145"/>
    </location>
</feature>
<dbReference type="RefSeq" id="WP_073088155.1">
    <property type="nucleotide sequence ID" value="NZ_FRBC01000003.1"/>
</dbReference>
<protein>
    <submittedName>
        <fullName evidence="3">S-layer homology domain-containing protein</fullName>
    </submittedName>
</protein>